<dbReference type="SMART" id="SM00811">
    <property type="entry name" value="Alpha_kinase"/>
    <property type="match status" value="1"/>
</dbReference>
<dbReference type="SUPFAM" id="SSF52540">
    <property type="entry name" value="P-loop containing nucleoside triphosphate hydrolases"/>
    <property type="match status" value="1"/>
</dbReference>
<evidence type="ECO:0000259" key="4">
    <source>
        <dbReference type="PROSITE" id="PS51158"/>
    </source>
</evidence>
<dbReference type="PANTHER" id="PTHR46747:SF1">
    <property type="entry name" value="ALPHA-PROTEIN KINASE 1"/>
    <property type="match status" value="1"/>
</dbReference>
<keyword evidence="1" id="KW-0723">Serine/threonine-protein kinase</keyword>
<dbReference type="PANTHER" id="PTHR46747">
    <property type="entry name" value="ALPHA-PROTEIN KINASE 1"/>
    <property type="match status" value="1"/>
</dbReference>
<dbReference type="GeneID" id="116308645"/>
<dbReference type="InterPro" id="IPR027417">
    <property type="entry name" value="P-loop_NTPase"/>
</dbReference>
<sequence length="1244" mass="141676">MLFRRALTQISPQNFSPDSKTKCLQLRLSTEFPSILEEIKQKHTLIFQLYGEPGSGCSTLVQGLCQHLCEIEHIAEKEILYLSLNQYCNEKSLWEFMSDLAKERNYKEQATFFSATSEKKDEKIKRFLGFFNFKVVCFDNADCNDGLVESFLEHLVCSKIKTFIIGTQTRQIQTNEQVSTIEVRGLNLSTAQELFKKLCPSCAYEDGQISSLCGILKYNPIAINFFCALVNSHKLDATQLQLSKGERQVDMFALDWILDYIKQSLGPSYISILYQLCHLRRPLPMTEVTPEISKLMELNLLTVKKEGSVNFIAIDLCLQKHLSHRKDNKTAKDTVNETADFSVLECWLSLVSNKLQRLVQDAEENAWPFVPEKWQFIQNVGKEENYNVKELLTSRNIHVGFLTELQILQECLYHAYVEENFKKMAALVLVLDRFLYWQGEGKIAMDIVDHIQSRSPQTAIAPQLVIRRVRFMKSNGSLQEAEETLNRLLQAKSRIGQWKYRKEDDFHLVSGVCVQIKGEIQYRLGLWSKGAALLIQSLGFFGSLPQPDKKGLASSYGLLSLCLRNMTVQDYAVLAQTFGLFQCHPLLAAYFSGQEAAKMSVYAPMLFLRNICQAGEVLLEFLNLIPDKNEKQHLLKIAIEDLKDSIQAHQSYASLTSREQFYLLVCAVYKISLALFQIGSNEDKEKGMKLKDLSTELYEHYCSSSDRVSITKTVIGVVDQCLSLLGLQAFSQDNLANAGEVLVNYFKMRKTMRQRQNTSLSSVGFFDNLVKPDVLSVPRVSKQNQRNQDLKKTVDQCTGTAEIQEEQQVHQDQALDGTVDQCTGTAEIQEEQQVHQDQALDGTVDRCTGTAEIQEEQQVHQDQTLDGTVDRHTGTAEIQEEQQVHQDQTLDGTVDQCTGTAEIQEEQQVHQDQTLDGTVDRCTGIAEIQEEQREHQTLPKLPEQSIFQTVDQPAQTNINAMEEGGQEIVVQSLADEAANLPWKTMEPLTADKRLVGQQKTANVKANRVKDGTLWKYDYPSSQWRGQSTMVYIGDQLKLAKGKEGKQRDVYTVEFINQDEQLGRYVAKRYRKSKYQTMQQYQNDVLSQMTAKQYVALFNQQLYQKAAGAPVGDIQFLPVVLLQLVNSNGQTEIFNAEPYMSGEFIKLTNNTDWINKHRRTDLVLAYSHFTYQASDGKLIIVDIQGWAPLDNQGCTFLTDPQIHSTVYKCFGTGNFGKEGYDNFWKMHSECNQICKMLKLKRPFNK</sequence>
<dbReference type="Gene3D" id="3.20.200.10">
    <property type="entry name" value="MHCK/EF2 kinase"/>
    <property type="match status" value="1"/>
</dbReference>
<dbReference type="RefSeq" id="XP_031574978.1">
    <property type="nucleotide sequence ID" value="XM_031719118.1"/>
</dbReference>
<dbReference type="GO" id="GO:0004674">
    <property type="term" value="F:protein serine/threonine kinase activity"/>
    <property type="evidence" value="ECO:0007669"/>
    <property type="project" value="UniProtKB-KW"/>
</dbReference>
<organism evidence="5 8">
    <name type="scientific">Actinia tenebrosa</name>
    <name type="common">Australian red waratah sea anemone</name>
    <dbReference type="NCBI Taxonomy" id="6105"/>
    <lineage>
        <taxon>Eukaryota</taxon>
        <taxon>Metazoa</taxon>
        <taxon>Cnidaria</taxon>
        <taxon>Anthozoa</taxon>
        <taxon>Hexacorallia</taxon>
        <taxon>Actiniaria</taxon>
        <taxon>Actiniidae</taxon>
        <taxon>Actinia</taxon>
    </lineage>
</organism>
<name>A0A6P8J5L3_ACTTE</name>
<dbReference type="AlphaFoldDB" id="A0A6P8J5L3"/>
<keyword evidence="2" id="KW-0808">Transferase</keyword>
<dbReference type="InterPro" id="IPR043529">
    <property type="entry name" value="ALPK1"/>
</dbReference>
<evidence type="ECO:0000313" key="6">
    <source>
        <dbReference type="RefSeq" id="XP_031574976.1"/>
    </source>
</evidence>
<accession>A0A6P8J5L3</accession>
<dbReference type="Pfam" id="PF02816">
    <property type="entry name" value="Alpha_kinase"/>
    <property type="match status" value="1"/>
</dbReference>
<dbReference type="RefSeq" id="XP_031574976.1">
    <property type="nucleotide sequence ID" value="XM_031719116.1"/>
</dbReference>
<gene>
    <name evidence="6 7 8" type="primary">LOC116308645</name>
</gene>
<dbReference type="PROSITE" id="PS51158">
    <property type="entry name" value="ALPHA_KINASE"/>
    <property type="match status" value="1"/>
</dbReference>
<evidence type="ECO:0000256" key="1">
    <source>
        <dbReference type="ARBA" id="ARBA00022527"/>
    </source>
</evidence>
<evidence type="ECO:0000256" key="3">
    <source>
        <dbReference type="ARBA" id="ARBA00022777"/>
    </source>
</evidence>
<dbReference type="GO" id="GO:0005524">
    <property type="term" value="F:ATP binding"/>
    <property type="evidence" value="ECO:0007669"/>
    <property type="project" value="InterPro"/>
</dbReference>
<feature type="domain" description="Alpha-type protein kinase" evidence="4">
    <location>
        <begin position="1015"/>
        <end position="1241"/>
    </location>
</feature>
<dbReference type="Gene3D" id="3.30.200.20">
    <property type="entry name" value="Phosphorylase Kinase, domain 1"/>
    <property type="match status" value="1"/>
</dbReference>
<keyword evidence="5" id="KW-1185">Reference proteome</keyword>
<dbReference type="InterPro" id="IPR011009">
    <property type="entry name" value="Kinase-like_dom_sf"/>
</dbReference>
<reference evidence="6 7" key="1">
    <citation type="submission" date="2025-04" db="UniProtKB">
        <authorList>
            <consortium name="RefSeq"/>
        </authorList>
    </citation>
    <scope>IDENTIFICATION</scope>
    <source>
        <tissue evidence="6 7">Tentacle</tissue>
    </source>
</reference>
<proteinExistence type="predicted"/>
<dbReference type="OrthoDB" id="301415at2759"/>
<protein>
    <submittedName>
        <fullName evidence="6 7">Alpha-protein kinase 1-like isoform X1</fullName>
    </submittedName>
</protein>
<evidence type="ECO:0000256" key="2">
    <source>
        <dbReference type="ARBA" id="ARBA00022679"/>
    </source>
</evidence>
<dbReference type="Proteomes" id="UP000515163">
    <property type="component" value="Unplaced"/>
</dbReference>
<dbReference type="KEGG" id="aten:116308645"/>
<dbReference type="InterPro" id="IPR004166">
    <property type="entry name" value="a-kinase_dom"/>
</dbReference>
<evidence type="ECO:0000313" key="7">
    <source>
        <dbReference type="RefSeq" id="XP_031574978.1"/>
    </source>
</evidence>
<evidence type="ECO:0000313" key="5">
    <source>
        <dbReference type="Proteomes" id="UP000515163"/>
    </source>
</evidence>
<dbReference type="RefSeq" id="XP_031574979.1">
    <property type="nucleotide sequence ID" value="XM_031719119.1"/>
</dbReference>
<evidence type="ECO:0000313" key="8">
    <source>
        <dbReference type="RefSeq" id="XP_031574979.1"/>
    </source>
</evidence>
<keyword evidence="3" id="KW-0418">Kinase</keyword>
<dbReference type="SUPFAM" id="SSF56112">
    <property type="entry name" value="Protein kinase-like (PK-like)"/>
    <property type="match status" value="1"/>
</dbReference>